<evidence type="ECO:0000313" key="3">
    <source>
        <dbReference type="Proteomes" id="UP000246702"/>
    </source>
</evidence>
<dbReference type="GO" id="GO:0003729">
    <property type="term" value="F:mRNA binding"/>
    <property type="evidence" value="ECO:0007669"/>
    <property type="project" value="TreeGrafter"/>
</dbReference>
<gene>
    <name evidence="2" type="ORF">BO94DRAFT_548450</name>
</gene>
<accession>A0A317W2C4</accession>
<dbReference type="SUPFAM" id="SSF81631">
    <property type="entry name" value="PAP/OAS1 substrate-binding domain"/>
    <property type="match status" value="1"/>
</dbReference>
<dbReference type="InterPro" id="IPR045862">
    <property type="entry name" value="Trf4-like"/>
</dbReference>
<dbReference type="RefSeq" id="XP_025464910.1">
    <property type="nucleotide sequence ID" value="XM_025613401.1"/>
</dbReference>
<dbReference type="Proteomes" id="UP000246702">
    <property type="component" value="Unassembled WGS sequence"/>
</dbReference>
<sequence length="526" mass="58707">MRTLCPSKRHSFSSTSVSSRLNRSVVFLSQARCFHKTSSSSKGSAIFKNSLQKTLEAHRSLNRASLIRRIPYKADHDDTLEDVTKSDGSSGDLPTADVTSTPPSTPRSPKRKPRSIPKPNQLSHSFQHTVPHRSIQWCSDPKTGRSNQSPWLEDLDFDRPFSDGLSQLDAEICALEKYLMPTPPEEEQVYTIAADVTRRLEGTVPHPPFIIGSWRTGLAMSHSDLDLLLPVPDSVRSVENIRKPSATRPKALGQHRSLLRDVEQALRKCPSFGHRIYQSTELDSITAIDTRTGLRLRFYCGEGTPPIIEYIKDYCAEYPSLRPLYMATRLILETQGVYGRHASSVRSEALVMLVVAFLKMSHGRFRQTDSLGETLLAFLQMYGTQVDLTTTGISVDPPGFFDADTIKTASRMYGLDDIPAHLRGQRAIINLKRTAATRGNRVAATRLCLQNPTNYMDDLGRFCIETMALQSALAGTCKRLRTALDMWERCMPVDPDCSVLSRVLQANFDDFNDVRSRLALGGGTNT</sequence>
<protein>
    <recommendedName>
        <fullName evidence="4">Polynucleotide adenylyltransferase</fullName>
    </recommendedName>
</protein>
<dbReference type="GO" id="GO:0031499">
    <property type="term" value="C:TRAMP complex"/>
    <property type="evidence" value="ECO:0007669"/>
    <property type="project" value="TreeGrafter"/>
</dbReference>
<keyword evidence="3" id="KW-1185">Reference proteome</keyword>
<dbReference type="GO" id="GO:0005730">
    <property type="term" value="C:nucleolus"/>
    <property type="evidence" value="ECO:0007669"/>
    <property type="project" value="TreeGrafter"/>
</dbReference>
<dbReference type="GO" id="GO:1990817">
    <property type="term" value="F:poly(A) RNA polymerase activity"/>
    <property type="evidence" value="ECO:0007669"/>
    <property type="project" value="InterPro"/>
</dbReference>
<dbReference type="OrthoDB" id="273917at2759"/>
<dbReference type="STRING" id="1450535.A0A317W2C4"/>
<reference evidence="2 3" key="1">
    <citation type="submission" date="2016-12" db="EMBL/GenBank/DDBJ databases">
        <title>The genomes of Aspergillus section Nigri reveals drivers in fungal speciation.</title>
        <authorList>
            <consortium name="DOE Joint Genome Institute"/>
            <person name="Vesth T.C."/>
            <person name="Nybo J."/>
            <person name="Theobald S."/>
            <person name="Brandl J."/>
            <person name="Frisvad J.C."/>
            <person name="Nielsen K.F."/>
            <person name="Lyhne E.K."/>
            <person name="Kogle M.E."/>
            <person name="Kuo A."/>
            <person name="Riley R."/>
            <person name="Clum A."/>
            <person name="Nolan M."/>
            <person name="Lipzen A."/>
            <person name="Salamov A."/>
            <person name="Henrissat B."/>
            <person name="Wiebenga A."/>
            <person name="De Vries R.P."/>
            <person name="Grigoriev I.V."/>
            <person name="Mortensen U.H."/>
            <person name="Andersen M.R."/>
            <person name="Baker S.E."/>
        </authorList>
    </citation>
    <scope>NUCLEOTIDE SEQUENCE [LARGE SCALE GENOMIC DNA]</scope>
    <source>
        <strain evidence="2 3">CBS 115572</strain>
    </source>
</reference>
<dbReference type="GeneID" id="37115544"/>
<dbReference type="Gene3D" id="1.10.1410.10">
    <property type="match status" value="1"/>
</dbReference>
<dbReference type="EMBL" id="MSFK01000023">
    <property type="protein sequence ID" value="PWY79338.1"/>
    <property type="molecule type" value="Genomic_DNA"/>
</dbReference>
<name>A0A317W2C4_9EURO</name>
<proteinExistence type="predicted"/>
<dbReference type="PANTHER" id="PTHR23092">
    <property type="entry name" value="POLY(A) RNA POLYMERASE"/>
    <property type="match status" value="1"/>
</dbReference>
<comment type="caution">
    <text evidence="2">The sequence shown here is derived from an EMBL/GenBank/DDBJ whole genome shotgun (WGS) entry which is preliminary data.</text>
</comment>
<organism evidence="2 3">
    <name type="scientific">Aspergillus sclerotioniger CBS 115572</name>
    <dbReference type="NCBI Taxonomy" id="1450535"/>
    <lineage>
        <taxon>Eukaryota</taxon>
        <taxon>Fungi</taxon>
        <taxon>Dikarya</taxon>
        <taxon>Ascomycota</taxon>
        <taxon>Pezizomycotina</taxon>
        <taxon>Eurotiomycetes</taxon>
        <taxon>Eurotiomycetidae</taxon>
        <taxon>Eurotiales</taxon>
        <taxon>Aspergillaceae</taxon>
        <taxon>Aspergillus</taxon>
        <taxon>Aspergillus subgen. Circumdati</taxon>
    </lineage>
</organism>
<dbReference type="PANTHER" id="PTHR23092:SF50">
    <property type="entry name" value="MTF2-LIKE C-TERMINAL DOMAIN-CONTAINING PROTEIN"/>
    <property type="match status" value="1"/>
</dbReference>
<dbReference type="GO" id="GO:0031123">
    <property type="term" value="P:RNA 3'-end processing"/>
    <property type="evidence" value="ECO:0007669"/>
    <property type="project" value="TreeGrafter"/>
</dbReference>
<dbReference type="SUPFAM" id="SSF81301">
    <property type="entry name" value="Nucleotidyltransferase"/>
    <property type="match status" value="1"/>
</dbReference>
<evidence type="ECO:0000313" key="2">
    <source>
        <dbReference type="EMBL" id="PWY79338.1"/>
    </source>
</evidence>
<dbReference type="AlphaFoldDB" id="A0A317W2C4"/>
<feature type="region of interest" description="Disordered" evidence="1">
    <location>
        <begin position="79"/>
        <end position="145"/>
    </location>
</feature>
<evidence type="ECO:0000256" key="1">
    <source>
        <dbReference type="SAM" id="MobiDB-lite"/>
    </source>
</evidence>
<dbReference type="InterPro" id="IPR043519">
    <property type="entry name" value="NT_sf"/>
</dbReference>
<evidence type="ECO:0008006" key="4">
    <source>
        <dbReference type="Google" id="ProtNLM"/>
    </source>
</evidence>
<dbReference type="GO" id="GO:0043634">
    <property type="term" value="P:polyadenylation-dependent ncRNA catabolic process"/>
    <property type="evidence" value="ECO:0007669"/>
    <property type="project" value="TreeGrafter"/>
</dbReference>